<dbReference type="InterPro" id="IPR013321">
    <property type="entry name" value="Arc_rbn_hlx_hlx"/>
</dbReference>
<dbReference type="EMBL" id="VLKG01000018">
    <property type="protein sequence ID" value="TWH63814.1"/>
    <property type="molecule type" value="Genomic_DNA"/>
</dbReference>
<reference evidence="1 2" key="1">
    <citation type="submission" date="2019-07" db="EMBL/GenBank/DDBJ databases">
        <title>Genomic Encyclopedia of Type Strains, Phase I: the one thousand microbial genomes (KMG-I) project.</title>
        <authorList>
            <person name="Kyrpides N."/>
        </authorList>
    </citation>
    <scope>NUCLEOTIDE SEQUENCE [LARGE SCALE GENOMIC DNA]</scope>
    <source>
        <strain evidence="1 2">DSM 375</strain>
    </source>
</reference>
<organism evidence="1 2">
    <name type="scientific">Azomonas agilis</name>
    <dbReference type="NCBI Taxonomy" id="116849"/>
    <lineage>
        <taxon>Bacteria</taxon>
        <taxon>Pseudomonadati</taxon>
        <taxon>Pseudomonadota</taxon>
        <taxon>Gammaproteobacteria</taxon>
        <taxon>Pseudomonadales</taxon>
        <taxon>Pseudomonadaceae</taxon>
        <taxon>Azomonas</taxon>
    </lineage>
</organism>
<keyword evidence="2" id="KW-1185">Reference proteome</keyword>
<dbReference type="Proteomes" id="UP000319627">
    <property type="component" value="Unassembled WGS sequence"/>
</dbReference>
<protein>
    <submittedName>
        <fullName evidence="1">Putative HicB family RNase H-like nuclease</fullName>
    </submittedName>
</protein>
<dbReference type="InterPro" id="IPR008651">
    <property type="entry name" value="Uncharacterised_HicB"/>
</dbReference>
<dbReference type="SUPFAM" id="SSF143100">
    <property type="entry name" value="TTHA1013/TTHA0281-like"/>
    <property type="match status" value="1"/>
</dbReference>
<dbReference type="InterPro" id="IPR035069">
    <property type="entry name" value="TTHA1013/TTHA0281-like"/>
</dbReference>
<evidence type="ECO:0000313" key="2">
    <source>
        <dbReference type="Proteomes" id="UP000319627"/>
    </source>
</evidence>
<dbReference type="Pfam" id="PF05534">
    <property type="entry name" value="HicB"/>
    <property type="match status" value="1"/>
</dbReference>
<dbReference type="GO" id="GO:0006355">
    <property type="term" value="P:regulation of DNA-templated transcription"/>
    <property type="evidence" value="ECO:0007669"/>
    <property type="project" value="InterPro"/>
</dbReference>
<dbReference type="NCBIfam" id="NF041551">
    <property type="entry name" value="YlcI_YnfO_N"/>
    <property type="match status" value="1"/>
</dbReference>
<proteinExistence type="predicted"/>
<comment type="caution">
    <text evidence="1">The sequence shown here is derived from an EMBL/GenBank/DDBJ whole genome shotgun (WGS) entry which is preliminary data.</text>
</comment>
<gene>
    <name evidence="1" type="ORF">LX59_03065</name>
</gene>
<evidence type="ECO:0000313" key="1">
    <source>
        <dbReference type="EMBL" id="TWH63814.1"/>
    </source>
</evidence>
<sequence>MVERTWGKAVKNTMVINGYKAVIQFDPEIELFRGEFVGLNGGADFYAADIEGLKREGATSLKVFLEMCSEDGVEPVKAFSGKFNVRVPPELHADMVVAAAASGKSLNQWVVEVLDREAHV</sequence>
<dbReference type="SUPFAM" id="SSF47598">
    <property type="entry name" value="Ribbon-helix-helix"/>
    <property type="match status" value="1"/>
</dbReference>
<dbReference type="Gene3D" id="1.10.1220.10">
    <property type="entry name" value="Met repressor-like"/>
    <property type="match status" value="1"/>
</dbReference>
<dbReference type="AlphaFoldDB" id="A0A562HZ44"/>
<dbReference type="InterPro" id="IPR010985">
    <property type="entry name" value="Ribbon_hlx_hlx"/>
</dbReference>
<name>A0A562HZ44_9GAMM</name>
<accession>A0A562HZ44</accession>